<organism evidence="1 2">
    <name type="scientific">Novipirellula galeiformis</name>
    <dbReference type="NCBI Taxonomy" id="2528004"/>
    <lineage>
        <taxon>Bacteria</taxon>
        <taxon>Pseudomonadati</taxon>
        <taxon>Planctomycetota</taxon>
        <taxon>Planctomycetia</taxon>
        <taxon>Pirellulales</taxon>
        <taxon>Pirellulaceae</taxon>
        <taxon>Novipirellula</taxon>
    </lineage>
</organism>
<sequence>MPKGDALALQSGATAFAPLIASVAWETDPKTSKKPDEGSGRCPLVLWATKIWPAGPDEANCWGFGPEHCKTFTQPMEA</sequence>
<keyword evidence="2" id="KW-1185">Reference proteome</keyword>
<comment type="caution">
    <text evidence="1">The sequence shown here is derived from an EMBL/GenBank/DDBJ whole genome shotgun (WGS) entry which is preliminary data.</text>
</comment>
<proteinExistence type="predicted"/>
<reference evidence="1 2" key="1">
    <citation type="submission" date="2019-02" db="EMBL/GenBank/DDBJ databases">
        <title>Deep-cultivation of Planctomycetes and their phenomic and genomic characterization uncovers novel biology.</title>
        <authorList>
            <person name="Wiegand S."/>
            <person name="Jogler M."/>
            <person name="Boedeker C."/>
            <person name="Pinto D."/>
            <person name="Vollmers J."/>
            <person name="Rivas-Marin E."/>
            <person name="Kohn T."/>
            <person name="Peeters S.H."/>
            <person name="Heuer A."/>
            <person name="Rast P."/>
            <person name="Oberbeckmann S."/>
            <person name="Bunk B."/>
            <person name="Jeske O."/>
            <person name="Meyerdierks A."/>
            <person name="Storesund J.E."/>
            <person name="Kallscheuer N."/>
            <person name="Luecker S."/>
            <person name="Lage O.M."/>
            <person name="Pohl T."/>
            <person name="Merkel B.J."/>
            <person name="Hornburger P."/>
            <person name="Mueller R.-W."/>
            <person name="Bruemmer F."/>
            <person name="Labrenz M."/>
            <person name="Spormann A.M."/>
            <person name="Op Den Camp H."/>
            <person name="Overmann J."/>
            <person name="Amann R."/>
            <person name="Jetten M.S.M."/>
            <person name="Mascher T."/>
            <person name="Medema M.H."/>
            <person name="Devos D.P."/>
            <person name="Kaster A.-K."/>
            <person name="Ovreas L."/>
            <person name="Rohde M."/>
            <person name="Galperin M.Y."/>
            <person name="Jogler C."/>
        </authorList>
    </citation>
    <scope>NUCLEOTIDE SEQUENCE [LARGE SCALE GENOMIC DNA]</scope>
    <source>
        <strain evidence="1 2">Pla52o</strain>
    </source>
</reference>
<accession>A0A5C6C091</accession>
<evidence type="ECO:0000313" key="2">
    <source>
        <dbReference type="Proteomes" id="UP000316304"/>
    </source>
</evidence>
<dbReference type="EMBL" id="SJPT01000011">
    <property type="protein sequence ID" value="TWU17548.1"/>
    <property type="molecule type" value="Genomic_DNA"/>
</dbReference>
<protein>
    <submittedName>
        <fullName evidence="1">Uncharacterized protein</fullName>
    </submittedName>
</protein>
<evidence type="ECO:0000313" key="1">
    <source>
        <dbReference type="EMBL" id="TWU17548.1"/>
    </source>
</evidence>
<gene>
    <name evidence="1" type="ORF">Pla52o_51040</name>
</gene>
<dbReference type="AlphaFoldDB" id="A0A5C6C091"/>
<name>A0A5C6C091_9BACT</name>
<dbReference type="Proteomes" id="UP000316304">
    <property type="component" value="Unassembled WGS sequence"/>
</dbReference>